<keyword evidence="1" id="KW-0472">Membrane</keyword>
<reference evidence="2 3" key="1">
    <citation type="journal article" date="2016" name="Nat. Commun.">
        <title>Thousands of microbial genomes shed light on interconnected biogeochemical processes in an aquifer system.</title>
        <authorList>
            <person name="Anantharaman K."/>
            <person name="Brown C.T."/>
            <person name="Hug L.A."/>
            <person name="Sharon I."/>
            <person name="Castelle C.J."/>
            <person name="Probst A.J."/>
            <person name="Thomas B.C."/>
            <person name="Singh A."/>
            <person name="Wilkins M.J."/>
            <person name="Karaoz U."/>
            <person name="Brodie E.L."/>
            <person name="Williams K.H."/>
            <person name="Hubbard S.S."/>
            <person name="Banfield J.F."/>
        </authorList>
    </citation>
    <scope>NUCLEOTIDE SEQUENCE [LARGE SCALE GENOMIC DNA]</scope>
</reference>
<dbReference type="Proteomes" id="UP000178099">
    <property type="component" value="Unassembled WGS sequence"/>
</dbReference>
<proteinExistence type="predicted"/>
<feature type="transmembrane region" description="Helical" evidence="1">
    <location>
        <begin position="7"/>
        <end position="27"/>
    </location>
</feature>
<evidence type="ECO:0000313" key="3">
    <source>
        <dbReference type="Proteomes" id="UP000178099"/>
    </source>
</evidence>
<dbReference type="AlphaFoldDB" id="A0A1G2DCY8"/>
<evidence type="ECO:0000256" key="1">
    <source>
        <dbReference type="SAM" id="Phobius"/>
    </source>
</evidence>
<protein>
    <submittedName>
        <fullName evidence="2">Uncharacterized protein</fullName>
    </submittedName>
</protein>
<gene>
    <name evidence="2" type="ORF">A3D67_01190</name>
</gene>
<feature type="transmembrane region" description="Helical" evidence="1">
    <location>
        <begin position="72"/>
        <end position="94"/>
    </location>
</feature>
<keyword evidence="1" id="KW-0812">Transmembrane</keyword>
<comment type="caution">
    <text evidence="2">The sequence shown here is derived from an EMBL/GenBank/DDBJ whole genome shotgun (WGS) entry which is preliminary data.</text>
</comment>
<evidence type="ECO:0000313" key="2">
    <source>
        <dbReference type="EMBL" id="OGZ10801.1"/>
    </source>
</evidence>
<name>A0A1G2DCY8_9BACT</name>
<accession>A0A1G2DCY8</accession>
<dbReference type="EMBL" id="MHLN01000032">
    <property type="protein sequence ID" value="OGZ10801.1"/>
    <property type="molecule type" value="Genomic_DNA"/>
</dbReference>
<keyword evidence="1" id="KW-1133">Transmembrane helix</keyword>
<sequence>MAYKITPILLIIALVSVAVFGVFGMGMGDMAVGGAMHDCLFTLPGSEVCASLTNALAVAAHYLDMFRALSTALSSFDILALVFSLVALFAFFLLPRLLRTRNVLAETIFLSRVFPLSIFAPHASLLRWLSFHYKRDPYALARVHLMNVRFKILNLNSS</sequence>
<organism evidence="2 3">
    <name type="scientific">Candidatus Lloydbacteria bacterium RIFCSPHIGHO2_02_FULL_51_22</name>
    <dbReference type="NCBI Taxonomy" id="1798663"/>
    <lineage>
        <taxon>Bacteria</taxon>
        <taxon>Candidatus Lloydiibacteriota</taxon>
    </lineage>
</organism>